<dbReference type="InterPro" id="IPR035980">
    <property type="entry name" value="Ribosomal_bS6_sf"/>
</dbReference>
<evidence type="ECO:0000313" key="2">
    <source>
        <dbReference type="Proteomes" id="UP000038009"/>
    </source>
</evidence>
<dbReference type="GO" id="GO:0019843">
    <property type="term" value="F:rRNA binding"/>
    <property type="evidence" value="ECO:0007669"/>
    <property type="project" value="InterPro"/>
</dbReference>
<protein>
    <submittedName>
        <fullName evidence="1">Uncharacterized protein</fullName>
    </submittedName>
</protein>
<keyword evidence="2" id="KW-1185">Reference proteome</keyword>
<dbReference type="InterPro" id="IPR014717">
    <property type="entry name" value="Transl_elong_EF1B/ribsomal_bS6"/>
</dbReference>
<evidence type="ECO:0000313" key="1">
    <source>
        <dbReference type="EMBL" id="KPI86239.1"/>
    </source>
</evidence>
<name>A0A0N0P5A8_LEPSE</name>
<gene>
    <name evidence="1" type="ORF">ABL78_4712</name>
</gene>
<dbReference type="OMA" id="MGEEQMN"/>
<reference evidence="1 2" key="1">
    <citation type="journal article" date="2015" name="PLoS Pathog.">
        <title>Leptomonas seymouri: Adaptations to the Dixenous Life Cycle Analyzed by Genome Sequencing, Transcriptome Profiling and Co-infection with Leishmania donovani.</title>
        <authorList>
            <person name="Kraeva N."/>
            <person name="Butenko A."/>
            <person name="Hlavacova J."/>
            <person name="Kostygov A."/>
            <person name="Myskova J."/>
            <person name="Grybchuk D."/>
            <person name="Lestinova T."/>
            <person name="Votypka J."/>
            <person name="Volf P."/>
            <person name="Opperdoes F."/>
            <person name="Flegontov P."/>
            <person name="Lukes J."/>
            <person name="Yurchenko V."/>
        </authorList>
    </citation>
    <scope>NUCLEOTIDE SEQUENCE [LARGE SCALE GENOMIC DNA]</scope>
    <source>
        <strain evidence="1 2">ATCC 30220</strain>
    </source>
</reference>
<proteinExistence type="predicted"/>
<dbReference type="EMBL" id="LJSK01000141">
    <property type="protein sequence ID" value="KPI86239.1"/>
    <property type="molecule type" value="Genomic_DNA"/>
</dbReference>
<comment type="caution">
    <text evidence="1">The sequence shown here is derived from an EMBL/GenBank/DDBJ whole genome shotgun (WGS) entry which is preliminary data.</text>
</comment>
<organism evidence="1 2">
    <name type="scientific">Leptomonas seymouri</name>
    <dbReference type="NCBI Taxonomy" id="5684"/>
    <lineage>
        <taxon>Eukaryota</taxon>
        <taxon>Discoba</taxon>
        <taxon>Euglenozoa</taxon>
        <taxon>Kinetoplastea</taxon>
        <taxon>Metakinetoplastina</taxon>
        <taxon>Trypanosomatida</taxon>
        <taxon>Trypanosomatidae</taxon>
        <taxon>Leishmaniinae</taxon>
        <taxon>Leptomonas</taxon>
    </lineage>
</organism>
<accession>A0A0N0P5A8</accession>
<dbReference type="VEuPathDB" id="TriTrypDB:Lsey_0141_0170"/>
<dbReference type="Gene3D" id="3.30.70.60">
    <property type="match status" value="1"/>
</dbReference>
<dbReference type="AlphaFoldDB" id="A0A0N0P5A8"/>
<dbReference type="GO" id="GO:0006412">
    <property type="term" value="P:translation"/>
    <property type="evidence" value="ECO:0007669"/>
    <property type="project" value="InterPro"/>
</dbReference>
<dbReference type="SUPFAM" id="SSF54995">
    <property type="entry name" value="Ribosomal protein S6"/>
    <property type="match status" value="1"/>
</dbReference>
<dbReference type="OrthoDB" id="268530at2759"/>
<sequence>MVFYSLVLVMKPRPRKHTSQALREIALNVYNNGGLIRRMTNEGILRPYSRFRDADNSVITYARYITLQLDMGEEQMNKVEKLIREHADVNIMLRLNNLERPPGVKHNQQNAAAYFPLDSFTRLEEEINWPPQVSGDVYDQLDMNWKEFSRTRWSNYLRN</sequence>
<dbReference type="Proteomes" id="UP000038009">
    <property type="component" value="Unassembled WGS sequence"/>
</dbReference>
<dbReference type="GO" id="GO:0003735">
    <property type="term" value="F:structural constituent of ribosome"/>
    <property type="evidence" value="ECO:0007669"/>
    <property type="project" value="InterPro"/>
</dbReference>
<dbReference type="GO" id="GO:0005840">
    <property type="term" value="C:ribosome"/>
    <property type="evidence" value="ECO:0007669"/>
    <property type="project" value="InterPro"/>
</dbReference>